<gene>
    <name evidence="1" type="ORF">SsS58_00539</name>
</gene>
<reference evidence="2" key="1">
    <citation type="submission" date="2015-11" db="EMBL/GenBank/DDBJ databases">
        <authorList>
            <consortium name="Cross-ministerial Strategic Innovation Promotion Program (SIP) consortium"/>
            <person name="Tomihama T."/>
            <person name="Ikenaga M."/>
            <person name="Sakai M."/>
            <person name="Okubo T."/>
            <person name="Ikeda S."/>
        </authorList>
    </citation>
    <scope>NUCLEOTIDE SEQUENCE [LARGE SCALE GENOMIC DNA]</scope>
    <source>
        <strain evidence="2">S58</strain>
    </source>
</reference>
<accession>A0A100JIL5</accession>
<reference evidence="1 2" key="2">
    <citation type="journal article" date="2016" name="Genome Announc.">
        <title>Draft Genome Sequences of Streptomyces scabiei S58, Streptomyces turgidiscabies T45, and Streptomyces acidiscabies a10, the Pathogens of Potato Common Scab, Isolated in Japan.</title>
        <authorList>
            <person name="Tomihama T."/>
            <person name="Nishi Y."/>
            <person name="Sakai M."/>
            <person name="Ikenaga M."/>
            <person name="Okubo T."/>
            <person name="Ikeda S."/>
        </authorList>
    </citation>
    <scope>NUCLEOTIDE SEQUENCE [LARGE SCALE GENOMIC DNA]</scope>
    <source>
        <strain evidence="1 2">S58</strain>
    </source>
</reference>
<evidence type="ECO:0000313" key="2">
    <source>
        <dbReference type="Proteomes" id="UP000067448"/>
    </source>
</evidence>
<dbReference type="RefSeq" id="WP_234385491.1">
    <property type="nucleotide sequence ID" value="NZ_BCMM01000002.1"/>
</dbReference>
<comment type="caution">
    <text evidence="1">The sequence shown here is derived from an EMBL/GenBank/DDBJ whole genome shotgun (WGS) entry which is preliminary data.</text>
</comment>
<dbReference type="Proteomes" id="UP000067448">
    <property type="component" value="Unassembled WGS sequence"/>
</dbReference>
<dbReference type="AlphaFoldDB" id="A0A100JIL5"/>
<evidence type="ECO:0000313" key="1">
    <source>
        <dbReference type="EMBL" id="GAQ60199.1"/>
    </source>
</evidence>
<sequence>MARMGPRKLLTTVTALGGGAFLLGAALLRLETQLNGVAGQFEATRCQVSESDGDDDWSCEGSFRADDGSFRVPRVEVDTTFASRPTGPVAAYVDDASSATAVVRDNGVWLYPGATGLVCLAVGGWNVRSALGRPRQEPSREPTAPAPS</sequence>
<reference evidence="2" key="3">
    <citation type="submission" date="2016-02" db="EMBL/GenBank/DDBJ databases">
        <title>Draft genome of pathogenic Streptomyces sp. in Japan.</title>
        <authorList>
            <person name="Tomihama T."/>
            <person name="Ikenaga M."/>
            <person name="Sakai M."/>
            <person name="Okubo T."/>
            <person name="Ikeda S."/>
        </authorList>
    </citation>
    <scope>NUCLEOTIDE SEQUENCE [LARGE SCALE GENOMIC DNA]</scope>
    <source>
        <strain evidence="2">S58</strain>
    </source>
</reference>
<name>A0A100JIL5_STRSC</name>
<proteinExistence type="predicted"/>
<protein>
    <submittedName>
        <fullName evidence="1">Uncharacterized protein</fullName>
    </submittedName>
</protein>
<dbReference type="EMBL" id="BCMM01000002">
    <property type="protein sequence ID" value="GAQ60199.1"/>
    <property type="molecule type" value="Genomic_DNA"/>
</dbReference>
<organism evidence="1 2">
    <name type="scientific">Streptomyces scabiei</name>
    <dbReference type="NCBI Taxonomy" id="1930"/>
    <lineage>
        <taxon>Bacteria</taxon>
        <taxon>Bacillati</taxon>
        <taxon>Actinomycetota</taxon>
        <taxon>Actinomycetes</taxon>
        <taxon>Kitasatosporales</taxon>
        <taxon>Streptomycetaceae</taxon>
        <taxon>Streptomyces</taxon>
    </lineage>
</organism>